<accession>A0A059A5S4</accession>
<dbReference type="eggNOG" id="KOG0989">
    <property type="taxonomic scope" value="Eukaryota"/>
</dbReference>
<proteinExistence type="inferred from homology"/>
<dbReference type="InterPro" id="IPR027417">
    <property type="entry name" value="P-loop_NTPase"/>
</dbReference>
<evidence type="ECO:0000256" key="4">
    <source>
        <dbReference type="ARBA" id="ARBA00022833"/>
    </source>
</evidence>
<sequence length="1033" mass="115835">MMDGRRHSVEIPISRALVALRRVRSLRDPSTNSMSKFSALIENANWETNSNNGISLRFINSPQEGASVDKGLVGKGHDIKCLDEDDVNPTPRKSKLVNCENRCFVGDACDPTWNAPSGELDFCSKKQEELIGLTNEVYRHDTTDKGLDLVCVTPSNRMEDVDSCSEMSMGSSRAEKIKHTASERKSQYRIQRRLGGVVGDVESCAGTPRNMGIDAYLGGSSRSPSLFANEVDADDYSRDGCSVSCCWSGTPKFKRSIALSDVEDRPLLVEDVNEANQYGWRDICRENGNTLYSNTQKRLGQRSKPKFFNELVGQDVVAKSLHGSVSTGKIPSVYLFHGPRGTGKTSASRVLAAALNCLMLKEQGPCGFCRECTVLFSGWSRDIKEVDSLIINRTNRLRSMLKNAAIPPVSSRYKVFIIDECQLLRAETWAMILTSLEKLPQHVVFIMITSELDKLPRSALSRSQRYHFPKIKDADIANRLGEICIEEGLDFDQVAMEFIAAKSNGSLREGEMMLDQLSLLGKRITMSLAYELMGTVSDDELLDLLDLALSSDTSNTVIRARELMRSRIDPMQLISQLANLIMDILSGQSQELNSEARRKFSNIHTSEADLRKLSHALKLLSETEKQLRMSKNQTTWLTVALLQLSSADSSSLDERDSKYCPRNMEKDIDGDCCSRPSTEESKKHFIHCSCDCGESCILDAQVNYRERLDSIWKRAMELCQSKALKNFLMKHGSMSSLHLDQGIAVAKLDFSHPDYVTRAEKSWKLIASSLQSILGRNVEIRINYVPCAAESQRVKVKRPSFSLFSCSRRMLQKTRTIVEQGSDSDYSDSTCDKYTTRAKANLACPSDCRSPMLHVCDHRIGAVSTLRNADGNFLSIGTDMSRRSSHDLEGHLPDPEFDCSGREVICCRHRVISGREPEVQSNCFPRVMKAQKTSNVPDARQMICHDMPEEKKLGLSIPGQTSTETLSFADEQFLFCRTDAYTSVSRDTDTRRQSPDVLCWRTPILPLRKACERRHDRQRAHFVEWVLPCGAAK</sequence>
<dbReference type="KEGG" id="egr:104426205"/>
<dbReference type="OMA" id="IAESNDM"/>
<dbReference type="GO" id="GO:0006281">
    <property type="term" value="P:DNA repair"/>
    <property type="evidence" value="ECO:0000318"/>
    <property type="project" value="GO_Central"/>
</dbReference>
<keyword evidence="5" id="KW-0067">ATP-binding</keyword>
<dbReference type="Pfam" id="PF13177">
    <property type="entry name" value="DNA_pol3_delta2"/>
    <property type="match status" value="1"/>
</dbReference>
<dbReference type="GO" id="GO:0009360">
    <property type="term" value="C:DNA polymerase III complex"/>
    <property type="evidence" value="ECO:0007669"/>
    <property type="project" value="InterPro"/>
</dbReference>
<evidence type="ECO:0000256" key="2">
    <source>
        <dbReference type="ARBA" id="ARBA00022723"/>
    </source>
</evidence>
<dbReference type="InterPro" id="IPR054506">
    <property type="entry name" value="DnaA_N-like_STI"/>
</dbReference>
<dbReference type="FunCoup" id="A0A059A5S4">
    <property type="interactions" value="571"/>
</dbReference>
<feature type="domain" description="STICHEL DnaA-N-like alpha-beta" evidence="7">
    <location>
        <begin position="703"/>
        <end position="783"/>
    </location>
</feature>
<dbReference type="CDD" id="cd00009">
    <property type="entry name" value="AAA"/>
    <property type="match status" value="1"/>
</dbReference>
<evidence type="ECO:0000256" key="5">
    <source>
        <dbReference type="ARBA" id="ARBA00022840"/>
    </source>
</evidence>
<keyword evidence="4" id="KW-0862">Zinc</keyword>
<dbReference type="InterPro" id="IPR050238">
    <property type="entry name" value="DNA_Rep/Repair_Clamp_Loader"/>
</dbReference>
<reference evidence="8" key="1">
    <citation type="submission" date="2013-07" db="EMBL/GenBank/DDBJ databases">
        <title>The genome of Eucalyptus grandis.</title>
        <authorList>
            <person name="Schmutz J."/>
            <person name="Hayes R."/>
            <person name="Myburg A."/>
            <person name="Tuskan G."/>
            <person name="Grattapaglia D."/>
            <person name="Rokhsar D.S."/>
        </authorList>
    </citation>
    <scope>NUCLEOTIDE SEQUENCE</scope>
    <source>
        <tissue evidence="8">Leaf extractions</tissue>
    </source>
</reference>
<evidence type="ECO:0000313" key="8">
    <source>
        <dbReference type="EMBL" id="KCW49188.1"/>
    </source>
</evidence>
<name>A0A059A5S4_EUCGR</name>
<comment type="similarity">
    <text evidence="1">Belongs to the DnaX/STICHEL family.</text>
</comment>
<dbReference type="STRING" id="71139.A0A059A5S4"/>
<keyword evidence="3" id="KW-0547">Nucleotide-binding</keyword>
<dbReference type="GO" id="GO:0005524">
    <property type="term" value="F:ATP binding"/>
    <property type="evidence" value="ECO:0007669"/>
    <property type="project" value="UniProtKB-KW"/>
</dbReference>
<dbReference type="SUPFAM" id="SSF52540">
    <property type="entry name" value="P-loop containing nucleoside triphosphate hydrolases"/>
    <property type="match status" value="1"/>
</dbReference>
<dbReference type="GO" id="GO:0003887">
    <property type="term" value="F:DNA-directed DNA polymerase activity"/>
    <property type="evidence" value="ECO:0007669"/>
    <property type="project" value="InterPro"/>
</dbReference>
<dbReference type="InterPro" id="IPR045085">
    <property type="entry name" value="HLD_clamp_pol_III_gamma_tau"/>
</dbReference>
<dbReference type="PANTHER" id="PTHR11669">
    <property type="entry name" value="REPLICATION FACTOR C / DNA POLYMERASE III GAMMA-TAU SUBUNIT"/>
    <property type="match status" value="1"/>
</dbReference>
<dbReference type="OrthoDB" id="1899087at2759"/>
<dbReference type="Pfam" id="PF23007">
    <property type="entry name" value="DnaA_N-like_STI"/>
    <property type="match status" value="1"/>
</dbReference>
<evidence type="ECO:0000259" key="7">
    <source>
        <dbReference type="Pfam" id="PF23007"/>
    </source>
</evidence>
<keyword evidence="2" id="KW-0479">Metal-binding</keyword>
<dbReference type="GO" id="GO:0046872">
    <property type="term" value="F:metal ion binding"/>
    <property type="evidence" value="ECO:0007669"/>
    <property type="project" value="UniProtKB-KW"/>
</dbReference>
<dbReference type="Gene3D" id="1.10.8.60">
    <property type="match status" value="1"/>
</dbReference>
<dbReference type="AlphaFoldDB" id="A0A059A5S4"/>
<evidence type="ECO:0000256" key="6">
    <source>
        <dbReference type="ARBA" id="ARBA00023054"/>
    </source>
</evidence>
<evidence type="ECO:0000256" key="3">
    <source>
        <dbReference type="ARBA" id="ARBA00022741"/>
    </source>
</evidence>
<organism evidence="8">
    <name type="scientific">Eucalyptus grandis</name>
    <name type="common">Flooded gum</name>
    <dbReference type="NCBI Taxonomy" id="71139"/>
    <lineage>
        <taxon>Eukaryota</taxon>
        <taxon>Viridiplantae</taxon>
        <taxon>Streptophyta</taxon>
        <taxon>Embryophyta</taxon>
        <taxon>Tracheophyta</taxon>
        <taxon>Spermatophyta</taxon>
        <taxon>Magnoliopsida</taxon>
        <taxon>eudicotyledons</taxon>
        <taxon>Gunneridae</taxon>
        <taxon>Pentapetalae</taxon>
        <taxon>rosids</taxon>
        <taxon>malvids</taxon>
        <taxon>Myrtales</taxon>
        <taxon>Myrtaceae</taxon>
        <taxon>Myrtoideae</taxon>
        <taxon>Eucalypteae</taxon>
        <taxon>Eucalyptus</taxon>
    </lineage>
</organism>
<dbReference type="GO" id="GO:0005663">
    <property type="term" value="C:DNA replication factor C complex"/>
    <property type="evidence" value="ECO:0000318"/>
    <property type="project" value="GO_Central"/>
</dbReference>
<dbReference type="InterPro" id="IPR008921">
    <property type="entry name" value="DNA_pol3_clamp-load_cplx_C"/>
</dbReference>
<dbReference type="Gramene" id="KCW49188">
    <property type="protein sequence ID" value="KCW49188"/>
    <property type="gene ID" value="EUGRSUZ_K02767"/>
</dbReference>
<dbReference type="Gene3D" id="3.40.50.300">
    <property type="entry name" value="P-loop containing nucleotide triphosphate hydrolases"/>
    <property type="match status" value="1"/>
</dbReference>
<dbReference type="FunFam" id="1.10.8.60:FF:000013">
    <property type="entry name" value="DNA polymerase III subunit gamma/tau"/>
    <property type="match status" value="1"/>
</dbReference>
<dbReference type="InterPro" id="IPR012763">
    <property type="entry name" value="DNA_pol_III_sug/sutau_N"/>
</dbReference>
<dbReference type="GO" id="GO:0006261">
    <property type="term" value="P:DNA-templated DNA replication"/>
    <property type="evidence" value="ECO:0000318"/>
    <property type="project" value="GO_Central"/>
</dbReference>
<dbReference type="SUPFAM" id="SSF48019">
    <property type="entry name" value="post-AAA+ oligomerization domain-like"/>
    <property type="match status" value="1"/>
</dbReference>
<dbReference type="CDD" id="cd18137">
    <property type="entry name" value="HLD_clamp_pol_III_gamma_tau"/>
    <property type="match status" value="1"/>
</dbReference>
<dbReference type="NCBIfam" id="TIGR02397">
    <property type="entry name" value="dnaX_nterm"/>
    <property type="match status" value="1"/>
</dbReference>
<protein>
    <recommendedName>
        <fullName evidence="7">STICHEL DnaA-N-like alpha-beta domain-containing protein</fullName>
    </recommendedName>
</protein>
<evidence type="ECO:0000256" key="1">
    <source>
        <dbReference type="ARBA" id="ARBA00006360"/>
    </source>
</evidence>
<dbReference type="EMBL" id="KK198763">
    <property type="protein sequence ID" value="KCW49188.1"/>
    <property type="molecule type" value="Genomic_DNA"/>
</dbReference>
<dbReference type="GO" id="GO:0003677">
    <property type="term" value="F:DNA binding"/>
    <property type="evidence" value="ECO:0007669"/>
    <property type="project" value="InterPro"/>
</dbReference>
<dbReference type="PANTHER" id="PTHR11669:SF0">
    <property type="entry name" value="PROTEIN STICHEL-LIKE 2"/>
    <property type="match status" value="1"/>
</dbReference>
<dbReference type="InParanoid" id="A0A059A5S4"/>
<gene>
    <name evidence="8" type="ORF">EUGRSUZ_K02767</name>
</gene>
<keyword evidence="6" id="KW-0175">Coiled coil</keyword>